<proteinExistence type="predicted"/>
<sequence>MVPAQIFCPLLKSSMIGVTFAKVDDSFHKALVYICPHNFSSTDLQYSNFRI</sequence>
<evidence type="ECO:0000313" key="2">
    <source>
        <dbReference type="Proteomes" id="UP000244005"/>
    </source>
</evidence>
<dbReference type="EMBL" id="KZ772838">
    <property type="protein sequence ID" value="PTQ28298.1"/>
    <property type="molecule type" value="Genomic_DNA"/>
</dbReference>
<dbReference type="AlphaFoldDB" id="A0A2R6W370"/>
<reference evidence="2" key="1">
    <citation type="journal article" date="2017" name="Cell">
        <title>Insights into land plant evolution garnered from the Marchantia polymorpha genome.</title>
        <authorList>
            <person name="Bowman J.L."/>
            <person name="Kohchi T."/>
            <person name="Yamato K.T."/>
            <person name="Jenkins J."/>
            <person name="Shu S."/>
            <person name="Ishizaki K."/>
            <person name="Yamaoka S."/>
            <person name="Nishihama R."/>
            <person name="Nakamura Y."/>
            <person name="Berger F."/>
            <person name="Adam C."/>
            <person name="Aki S.S."/>
            <person name="Althoff F."/>
            <person name="Araki T."/>
            <person name="Arteaga-Vazquez M.A."/>
            <person name="Balasubrmanian S."/>
            <person name="Barry K."/>
            <person name="Bauer D."/>
            <person name="Boehm C.R."/>
            <person name="Briginshaw L."/>
            <person name="Caballero-Perez J."/>
            <person name="Catarino B."/>
            <person name="Chen F."/>
            <person name="Chiyoda S."/>
            <person name="Chovatia M."/>
            <person name="Davies K.M."/>
            <person name="Delmans M."/>
            <person name="Demura T."/>
            <person name="Dierschke T."/>
            <person name="Dolan L."/>
            <person name="Dorantes-Acosta A.E."/>
            <person name="Eklund D.M."/>
            <person name="Florent S.N."/>
            <person name="Flores-Sandoval E."/>
            <person name="Fujiyama A."/>
            <person name="Fukuzawa H."/>
            <person name="Galik B."/>
            <person name="Grimanelli D."/>
            <person name="Grimwood J."/>
            <person name="Grossniklaus U."/>
            <person name="Hamada T."/>
            <person name="Haseloff J."/>
            <person name="Hetherington A.J."/>
            <person name="Higo A."/>
            <person name="Hirakawa Y."/>
            <person name="Hundley H.N."/>
            <person name="Ikeda Y."/>
            <person name="Inoue K."/>
            <person name="Inoue S.I."/>
            <person name="Ishida S."/>
            <person name="Jia Q."/>
            <person name="Kakita M."/>
            <person name="Kanazawa T."/>
            <person name="Kawai Y."/>
            <person name="Kawashima T."/>
            <person name="Kennedy M."/>
            <person name="Kinose K."/>
            <person name="Kinoshita T."/>
            <person name="Kohara Y."/>
            <person name="Koide E."/>
            <person name="Komatsu K."/>
            <person name="Kopischke S."/>
            <person name="Kubo M."/>
            <person name="Kyozuka J."/>
            <person name="Lagercrantz U."/>
            <person name="Lin S.S."/>
            <person name="Lindquist E."/>
            <person name="Lipzen A.M."/>
            <person name="Lu C.W."/>
            <person name="De Luna E."/>
            <person name="Martienssen R.A."/>
            <person name="Minamino N."/>
            <person name="Mizutani M."/>
            <person name="Mizutani M."/>
            <person name="Mochizuki N."/>
            <person name="Monte I."/>
            <person name="Mosher R."/>
            <person name="Nagasaki H."/>
            <person name="Nakagami H."/>
            <person name="Naramoto S."/>
            <person name="Nishitani K."/>
            <person name="Ohtani M."/>
            <person name="Okamoto T."/>
            <person name="Okumura M."/>
            <person name="Phillips J."/>
            <person name="Pollak B."/>
            <person name="Reinders A."/>
            <person name="Rovekamp M."/>
            <person name="Sano R."/>
            <person name="Sawa S."/>
            <person name="Schmid M.W."/>
            <person name="Shirakawa M."/>
            <person name="Solano R."/>
            <person name="Spunde A."/>
            <person name="Suetsugu N."/>
            <person name="Sugano S."/>
            <person name="Sugiyama A."/>
            <person name="Sun R."/>
            <person name="Suzuki Y."/>
            <person name="Takenaka M."/>
            <person name="Takezawa D."/>
            <person name="Tomogane H."/>
            <person name="Tsuzuki M."/>
            <person name="Ueda T."/>
            <person name="Umeda M."/>
            <person name="Ward J.M."/>
            <person name="Watanabe Y."/>
            <person name="Yazaki K."/>
            <person name="Yokoyama R."/>
            <person name="Yoshitake Y."/>
            <person name="Yotsui I."/>
            <person name="Zachgo S."/>
            <person name="Schmutz J."/>
        </authorList>
    </citation>
    <scope>NUCLEOTIDE SEQUENCE [LARGE SCALE GENOMIC DNA]</scope>
    <source>
        <strain evidence="2">Tak-1</strain>
    </source>
</reference>
<name>A0A2R6W370_MARPO</name>
<protein>
    <submittedName>
        <fullName evidence="1">Uncharacterized protein</fullName>
    </submittedName>
</protein>
<evidence type="ECO:0000313" key="1">
    <source>
        <dbReference type="EMBL" id="PTQ28298.1"/>
    </source>
</evidence>
<accession>A0A2R6W370</accession>
<dbReference type="Gramene" id="Mp2g25110.1">
    <property type="protein sequence ID" value="Mp2g25110.1.cds1"/>
    <property type="gene ID" value="Mp2g25110"/>
</dbReference>
<keyword evidence="2" id="KW-1185">Reference proteome</keyword>
<dbReference type="Proteomes" id="UP000244005">
    <property type="component" value="Unassembled WGS sequence"/>
</dbReference>
<gene>
    <name evidence="1" type="ORF">MARPO_0168s0022</name>
</gene>
<organism evidence="1 2">
    <name type="scientific">Marchantia polymorpha</name>
    <name type="common">Common liverwort</name>
    <name type="synonym">Marchantia aquatica</name>
    <dbReference type="NCBI Taxonomy" id="3197"/>
    <lineage>
        <taxon>Eukaryota</taxon>
        <taxon>Viridiplantae</taxon>
        <taxon>Streptophyta</taxon>
        <taxon>Embryophyta</taxon>
        <taxon>Marchantiophyta</taxon>
        <taxon>Marchantiopsida</taxon>
        <taxon>Marchantiidae</taxon>
        <taxon>Marchantiales</taxon>
        <taxon>Marchantiaceae</taxon>
        <taxon>Marchantia</taxon>
    </lineage>
</organism>